<organism evidence="2 3">
    <name type="scientific">Rhodoluna lacicola</name>
    <dbReference type="NCBI Taxonomy" id="529884"/>
    <lineage>
        <taxon>Bacteria</taxon>
        <taxon>Bacillati</taxon>
        <taxon>Actinomycetota</taxon>
        <taxon>Actinomycetes</taxon>
        <taxon>Micrococcales</taxon>
        <taxon>Microbacteriaceae</taxon>
        <taxon>Luna cluster</taxon>
        <taxon>Luna-1 subcluster</taxon>
        <taxon>Rhodoluna</taxon>
    </lineage>
</organism>
<dbReference type="EMBL" id="CP007490">
    <property type="protein sequence ID" value="AIC47873.1"/>
    <property type="molecule type" value="Genomic_DNA"/>
</dbReference>
<dbReference type="OrthoDB" id="9800872at2"/>
<dbReference type="SMART" id="SM00450">
    <property type="entry name" value="RHOD"/>
    <property type="match status" value="1"/>
</dbReference>
<evidence type="ECO:0000259" key="1">
    <source>
        <dbReference type="PROSITE" id="PS50206"/>
    </source>
</evidence>
<dbReference type="InterPro" id="IPR001763">
    <property type="entry name" value="Rhodanese-like_dom"/>
</dbReference>
<keyword evidence="3" id="KW-1185">Reference proteome</keyword>
<dbReference type="PANTHER" id="PTHR43031:SF1">
    <property type="entry name" value="PYRIDINE NUCLEOTIDE-DISULPHIDE OXIDOREDUCTASE"/>
    <property type="match status" value="1"/>
</dbReference>
<keyword evidence="2" id="KW-0808">Transferase</keyword>
<reference evidence="2 3" key="1">
    <citation type="journal article" date="2014" name="Int. J. Syst. Evol. Microbiol.">
        <title>Rhodoluna lacicola gen. nov., sp. nov., a planktonic freshwater bacterium with stream-lined genome.</title>
        <authorList>
            <person name="Hahn M."/>
            <person name="Schmidt J."/>
            <person name="Taipale S.J."/>
            <person name="Doolittle W.F."/>
            <person name="Koll U."/>
        </authorList>
    </citation>
    <scope>NUCLEOTIDE SEQUENCE [LARGE SCALE GENOMIC DNA]</scope>
    <source>
        <strain evidence="2 3">MWH-Ta8</strain>
    </source>
</reference>
<dbReference type="GO" id="GO:0016740">
    <property type="term" value="F:transferase activity"/>
    <property type="evidence" value="ECO:0007669"/>
    <property type="project" value="UniProtKB-KW"/>
</dbReference>
<dbReference type="Gene3D" id="3.40.250.10">
    <property type="entry name" value="Rhodanese-like domain"/>
    <property type="match status" value="1"/>
</dbReference>
<feature type="domain" description="Rhodanese" evidence="1">
    <location>
        <begin position="2"/>
        <end position="83"/>
    </location>
</feature>
<dbReference type="Proteomes" id="UP000067708">
    <property type="component" value="Chromosome"/>
</dbReference>
<accession>A0A060JMR0</accession>
<dbReference type="PANTHER" id="PTHR43031">
    <property type="entry name" value="FAD-DEPENDENT OXIDOREDUCTASE"/>
    <property type="match status" value="1"/>
</dbReference>
<proteinExistence type="predicted"/>
<dbReference type="KEGG" id="rla:Rhola_00010790"/>
<sequence length="89" mass="9468">MALILDVRTPAEVAEGHLEGALFVDFMADDFRDKVVELDKTADYIVHCRSGNRSGQAVVIMAELGFTGELINGGTLDEAAETTGAAIVK</sequence>
<gene>
    <name evidence="2" type="ORF">Rhola_00010790</name>
</gene>
<dbReference type="eggNOG" id="COG0607">
    <property type="taxonomic scope" value="Bacteria"/>
</dbReference>
<dbReference type="SUPFAM" id="SSF52821">
    <property type="entry name" value="Rhodanese/Cell cycle control phosphatase"/>
    <property type="match status" value="1"/>
</dbReference>
<dbReference type="STRING" id="529884.Rhola_00010790"/>
<dbReference type="PROSITE" id="PS50206">
    <property type="entry name" value="RHODANESE_3"/>
    <property type="match status" value="1"/>
</dbReference>
<evidence type="ECO:0000313" key="2">
    <source>
        <dbReference type="EMBL" id="AIC47873.1"/>
    </source>
</evidence>
<dbReference type="CDD" id="cd00158">
    <property type="entry name" value="RHOD"/>
    <property type="match status" value="1"/>
</dbReference>
<dbReference type="InterPro" id="IPR050229">
    <property type="entry name" value="GlpE_sulfurtransferase"/>
</dbReference>
<dbReference type="Pfam" id="PF00581">
    <property type="entry name" value="Rhodanese"/>
    <property type="match status" value="1"/>
</dbReference>
<dbReference type="AlphaFoldDB" id="A0A060JMR0"/>
<protein>
    <submittedName>
        <fullName evidence="2">Rhodanese-related sulfurtransferase</fullName>
    </submittedName>
</protein>
<dbReference type="HOGENOM" id="CLU_089574_15_3_11"/>
<name>A0A060JMR0_9MICO</name>
<dbReference type="InterPro" id="IPR036873">
    <property type="entry name" value="Rhodanese-like_dom_sf"/>
</dbReference>
<evidence type="ECO:0000313" key="3">
    <source>
        <dbReference type="Proteomes" id="UP000067708"/>
    </source>
</evidence>